<dbReference type="EMBL" id="CP042905">
    <property type="protein sequence ID" value="QEE15373.2"/>
    <property type="molecule type" value="Genomic_DNA"/>
</dbReference>
<dbReference type="AlphaFoldDB" id="A0A5B9D8H8"/>
<accession>A0A5B9D8H8</accession>
<dbReference type="SUPFAM" id="SSF46785">
    <property type="entry name" value="Winged helix' DNA-binding domain"/>
    <property type="match status" value="1"/>
</dbReference>
<dbReference type="InterPro" id="IPR036390">
    <property type="entry name" value="WH_DNA-bd_sf"/>
</dbReference>
<evidence type="ECO:0000313" key="1">
    <source>
        <dbReference type="EMBL" id="QEE15373.2"/>
    </source>
</evidence>
<reference evidence="1 2" key="2">
    <citation type="journal article" date="2024" name="Int. J. Syst. Evol. Microbiol.">
        <title>Promethearchaeum syntrophicum gen. nov., sp. nov., an anaerobic, obligately syntrophic archaeon, the first isolate of the lineage 'Asgard' archaea, and proposal of the new archaeal phylum Promethearchaeota phyl. nov. and kingdom Promethearchaeati regn. nov.</title>
        <authorList>
            <person name="Imachi H."/>
            <person name="Nobu M.K."/>
            <person name="Kato S."/>
            <person name="Takaki Y."/>
            <person name="Miyazaki M."/>
            <person name="Miyata M."/>
            <person name="Ogawara M."/>
            <person name="Saito Y."/>
            <person name="Sakai S."/>
            <person name="Tahara Y.O."/>
            <person name="Takano Y."/>
            <person name="Tasumi E."/>
            <person name="Uematsu K."/>
            <person name="Yoshimura T."/>
            <person name="Itoh T."/>
            <person name="Ohkuma M."/>
            <person name="Takai K."/>
        </authorList>
    </citation>
    <scope>NUCLEOTIDE SEQUENCE [LARGE SCALE GENOMIC DNA]</scope>
    <source>
        <strain evidence="1 2">MK-D1</strain>
    </source>
</reference>
<sequence>MAKKKTATKKKISKKSTKKKSSKKTSSKKTSKKSSSPKAVSKKIKSKKTSKTTTSKSNTKSSVKKMNYSEIDKYIMEMLEFHPQLFTDEIKIQLDLTDSELNKAIKRLKSKKKIIKKSIMEGSKWNTALFKIDNYGLSPKPKKKAVLVWDTANDCPCFLCPVIYKCSSGQNYNNPRSCDYLSNWLEASVNDIPYVSPFHPNFELKKKKSKSSITKEKEKELEREKEKELKKEKEKALKVVN</sequence>
<proteinExistence type="predicted"/>
<dbReference type="Proteomes" id="UP000321408">
    <property type="component" value="Chromosome"/>
</dbReference>
<gene>
    <name evidence="1" type="ORF">DSAG12_01198</name>
</gene>
<name>A0A5B9D8H8_9ARCH</name>
<organism evidence="1 2">
    <name type="scientific">Promethearchaeum syntrophicum</name>
    <dbReference type="NCBI Taxonomy" id="2594042"/>
    <lineage>
        <taxon>Archaea</taxon>
        <taxon>Promethearchaeati</taxon>
        <taxon>Promethearchaeota</taxon>
        <taxon>Promethearchaeia</taxon>
        <taxon>Promethearchaeales</taxon>
        <taxon>Promethearchaeaceae</taxon>
        <taxon>Promethearchaeum</taxon>
    </lineage>
</organism>
<protein>
    <submittedName>
        <fullName evidence="1">Uncharacterized protein</fullName>
    </submittedName>
</protein>
<dbReference type="KEGG" id="psyt:DSAG12_01198"/>
<reference evidence="1 2" key="1">
    <citation type="journal article" date="2020" name="Nature">
        <title>Isolation of an archaeon at the prokaryote-eukaryote interface.</title>
        <authorList>
            <person name="Imachi H."/>
            <person name="Nobu M.K."/>
            <person name="Nakahara N."/>
            <person name="Morono Y."/>
            <person name="Ogawara M."/>
            <person name="Takaki Y."/>
            <person name="Takano Y."/>
            <person name="Uematsu K."/>
            <person name="Ikuta T."/>
            <person name="Ito M."/>
            <person name="Matsui Y."/>
            <person name="Miyazaki M."/>
            <person name="Murata K."/>
            <person name="Saito Y."/>
            <person name="Sakai S."/>
            <person name="Song C."/>
            <person name="Tasumi E."/>
            <person name="Yamanaka Y."/>
            <person name="Yamaguchi T."/>
            <person name="Kamagata Y."/>
            <person name="Tamaki H."/>
            <person name="Takai K."/>
        </authorList>
    </citation>
    <scope>NUCLEOTIDE SEQUENCE [LARGE SCALE GENOMIC DNA]</scope>
    <source>
        <strain evidence="1 2">MK-D1</strain>
    </source>
</reference>
<evidence type="ECO:0000313" key="2">
    <source>
        <dbReference type="Proteomes" id="UP000321408"/>
    </source>
</evidence>
<keyword evidence="2" id="KW-1185">Reference proteome</keyword>